<dbReference type="InterPro" id="IPR037049">
    <property type="entry name" value="DUF1214_C_sf"/>
</dbReference>
<proteinExistence type="predicted"/>
<evidence type="ECO:0000313" key="3">
    <source>
        <dbReference type="EMBL" id="MCI0127797.1"/>
    </source>
</evidence>
<dbReference type="Pfam" id="PF06742">
    <property type="entry name" value="DUF1214"/>
    <property type="match status" value="1"/>
</dbReference>
<keyword evidence="1" id="KW-0472">Membrane</keyword>
<sequence>MRFLSHLILMFAVALTVGLGLSWFALSDGRLFGAYRIGPWAAWPAAGSPSPDPYTRAHIARAGTLQLGQSEGLEFVATNDSTGRPLDRSCTYRVHGTTPVASFWTLVAEAPDGANIARDDAAATMHSTRLARNEDGTATIFVGKALSPLNWLEITGNGPFSLALTLYDTSAFGGVGSGADTLPIIDREACA</sequence>
<dbReference type="Proteomes" id="UP001156140">
    <property type="component" value="Unassembled WGS sequence"/>
</dbReference>
<dbReference type="Gene3D" id="2.60.120.600">
    <property type="entry name" value="Domain of unknown function DUF1214, C-terminal domain"/>
    <property type="match status" value="1"/>
</dbReference>
<name>A0AA41UC32_9HYPH</name>
<dbReference type="PIRSF" id="PIRSF009471">
    <property type="entry name" value="UCP009471"/>
    <property type="match status" value="1"/>
</dbReference>
<comment type="caution">
    <text evidence="3">The sequence shown here is derived from an EMBL/GenBank/DDBJ whole genome shotgun (WGS) entry which is preliminary data.</text>
</comment>
<evidence type="ECO:0000259" key="2">
    <source>
        <dbReference type="Pfam" id="PF06742"/>
    </source>
</evidence>
<dbReference type="PANTHER" id="PTHR36509">
    <property type="entry name" value="BLL3101 PROTEIN"/>
    <property type="match status" value="1"/>
</dbReference>
<dbReference type="EMBL" id="JALAZD010000001">
    <property type="protein sequence ID" value="MCI0127797.1"/>
    <property type="molecule type" value="Genomic_DNA"/>
</dbReference>
<feature type="transmembrane region" description="Helical" evidence="1">
    <location>
        <begin position="6"/>
        <end position="26"/>
    </location>
</feature>
<accession>A0AA41UC32</accession>
<reference evidence="3" key="1">
    <citation type="submission" date="2022-03" db="EMBL/GenBank/DDBJ databases">
        <title>The complete genome sequence of a Methyloterrigena soli.</title>
        <authorList>
            <person name="Zi Z."/>
        </authorList>
    </citation>
    <scope>NUCLEOTIDE SEQUENCE</scope>
    <source>
        <strain evidence="3">M48</strain>
    </source>
</reference>
<dbReference type="SUPFAM" id="SSF160935">
    <property type="entry name" value="VPA0735-like"/>
    <property type="match status" value="1"/>
</dbReference>
<dbReference type="InterPro" id="IPR012038">
    <property type="entry name" value="UCP009471"/>
</dbReference>
<dbReference type="PANTHER" id="PTHR36509:SF2">
    <property type="entry name" value="BLL3101 PROTEIN"/>
    <property type="match status" value="1"/>
</dbReference>
<organism evidence="3 4">
    <name type="scientific">Paradevosia shaoguanensis</name>
    <dbReference type="NCBI Taxonomy" id="1335043"/>
    <lineage>
        <taxon>Bacteria</taxon>
        <taxon>Pseudomonadati</taxon>
        <taxon>Pseudomonadota</taxon>
        <taxon>Alphaproteobacteria</taxon>
        <taxon>Hyphomicrobiales</taxon>
        <taxon>Devosiaceae</taxon>
        <taxon>Paradevosia</taxon>
    </lineage>
</organism>
<dbReference type="InterPro" id="IPR010621">
    <property type="entry name" value="DUF1214"/>
</dbReference>
<keyword evidence="1" id="KW-1133">Transmembrane helix</keyword>
<keyword evidence="1" id="KW-0812">Transmembrane</keyword>
<gene>
    <name evidence="3" type="ORF">ML536_13270</name>
</gene>
<dbReference type="AlphaFoldDB" id="A0AA41UC32"/>
<evidence type="ECO:0000256" key="1">
    <source>
        <dbReference type="SAM" id="Phobius"/>
    </source>
</evidence>
<dbReference type="RefSeq" id="WP_281736157.1">
    <property type="nucleotide sequence ID" value="NZ_JAKETQ010000001.1"/>
</dbReference>
<feature type="domain" description="DUF1214" evidence="2">
    <location>
        <begin position="72"/>
        <end position="170"/>
    </location>
</feature>
<evidence type="ECO:0000313" key="4">
    <source>
        <dbReference type="Proteomes" id="UP001156140"/>
    </source>
</evidence>
<keyword evidence="4" id="KW-1185">Reference proteome</keyword>
<protein>
    <submittedName>
        <fullName evidence="3">DUF1214 domain-containing protein</fullName>
    </submittedName>
</protein>